<sequence length="124" mass="14539">MKLLLKLILNRFMLSILIIFFFALDYKFVRLNPVELYTVKRPPETTLADSYYVIEFGETDIFIEITYLDGKIHLVPKSELSNPLTEENKPLIAWYYYALGLALANTIPFGWFTKSKKVSKKHKK</sequence>
<evidence type="ECO:0000313" key="2">
    <source>
        <dbReference type="EMBL" id="TRX99764.1"/>
    </source>
</evidence>
<feature type="transmembrane region" description="Helical" evidence="1">
    <location>
        <begin position="12"/>
        <end position="29"/>
    </location>
</feature>
<name>A0A553IHS7_ACHLA</name>
<dbReference type="EMBL" id="VKID01000001">
    <property type="protein sequence ID" value="TRX99764.1"/>
    <property type="molecule type" value="Genomic_DNA"/>
</dbReference>
<dbReference type="GeneID" id="41338953"/>
<keyword evidence="1" id="KW-1133">Transmembrane helix</keyword>
<keyword evidence="1" id="KW-0812">Transmembrane</keyword>
<protein>
    <submittedName>
        <fullName evidence="2">Uncharacterized protein</fullName>
    </submittedName>
</protein>
<dbReference type="RefSeq" id="WP_012242741.1">
    <property type="nucleotide sequence ID" value="NZ_JACAOE010000001.1"/>
</dbReference>
<evidence type="ECO:0000313" key="3">
    <source>
        <dbReference type="Proteomes" id="UP000315938"/>
    </source>
</evidence>
<proteinExistence type="predicted"/>
<keyword evidence="1" id="KW-0472">Membrane</keyword>
<evidence type="ECO:0000256" key="1">
    <source>
        <dbReference type="SAM" id="Phobius"/>
    </source>
</evidence>
<comment type="caution">
    <text evidence="2">The sequence shown here is derived from an EMBL/GenBank/DDBJ whole genome shotgun (WGS) entry which is preliminary data.</text>
</comment>
<gene>
    <name evidence="2" type="ORF">FNV44_01625</name>
</gene>
<feature type="transmembrane region" description="Helical" evidence="1">
    <location>
        <begin position="94"/>
        <end position="113"/>
    </location>
</feature>
<dbReference type="Proteomes" id="UP000315938">
    <property type="component" value="Unassembled WGS sequence"/>
</dbReference>
<organism evidence="2 3">
    <name type="scientific">Acholeplasma laidlawii</name>
    <dbReference type="NCBI Taxonomy" id="2148"/>
    <lineage>
        <taxon>Bacteria</taxon>
        <taxon>Bacillati</taxon>
        <taxon>Mycoplasmatota</taxon>
        <taxon>Mollicutes</taxon>
        <taxon>Acholeplasmatales</taxon>
        <taxon>Acholeplasmataceae</taxon>
        <taxon>Acholeplasma</taxon>
    </lineage>
</organism>
<dbReference type="AlphaFoldDB" id="A0A553IHS7"/>
<accession>A0A553IHS7</accession>
<reference evidence="2 3" key="1">
    <citation type="submission" date="2019-07" db="EMBL/GenBank/DDBJ databases">
        <title>Genome sequence of Acholeplasma laidlawii strain with increased resistance to erythromycin.</title>
        <authorList>
            <person name="Medvedeva E.S."/>
            <person name="Baranova N.B."/>
            <person name="Siniagina M.N."/>
            <person name="Mouzykantov A."/>
            <person name="Chernova O.A."/>
            <person name="Chernov V.M."/>
        </authorList>
    </citation>
    <scope>NUCLEOTIDE SEQUENCE [LARGE SCALE GENOMIC DNA]</scope>
    <source>
        <strain evidence="2 3">PG8REry</strain>
    </source>
</reference>